<dbReference type="GO" id="GO:0003700">
    <property type="term" value="F:DNA-binding transcription factor activity"/>
    <property type="evidence" value="ECO:0007669"/>
    <property type="project" value="TreeGrafter"/>
</dbReference>
<keyword evidence="2" id="KW-0238">DNA-binding</keyword>
<dbReference type="SUPFAM" id="SSF55781">
    <property type="entry name" value="GAF domain-like"/>
    <property type="match status" value="1"/>
</dbReference>
<protein>
    <submittedName>
        <fullName evidence="6">Pca regulon regulatory protein</fullName>
    </submittedName>
</protein>
<dbReference type="EMBL" id="FWFN01000001">
    <property type="protein sequence ID" value="SLN13187.1"/>
    <property type="molecule type" value="Genomic_DNA"/>
</dbReference>
<evidence type="ECO:0000256" key="2">
    <source>
        <dbReference type="ARBA" id="ARBA00023125"/>
    </source>
</evidence>
<dbReference type="InterPro" id="IPR036388">
    <property type="entry name" value="WH-like_DNA-bd_sf"/>
</dbReference>
<dbReference type="GO" id="GO:0045892">
    <property type="term" value="P:negative regulation of DNA-templated transcription"/>
    <property type="evidence" value="ECO:0007669"/>
    <property type="project" value="TreeGrafter"/>
</dbReference>
<dbReference type="InterPro" id="IPR014757">
    <property type="entry name" value="Tscrpt_reg_IclR_C"/>
</dbReference>
<dbReference type="RefSeq" id="WP_085886195.1">
    <property type="nucleotide sequence ID" value="NZ_FWFN01000001.1"/>
</dbReference>
<dbReference type="PROSITE" id="PS51078">
    <property type="entry name" value="ICLR_ED"/>
    <property type="match status" value="1"/>
</dbReference>
<keyword evidence="1" id="KW-0805">Transcription regulation</keyword>
<evidence type="ECO:0000313" key="6">
    <source>
        <dbReference type="EMBL" id="SLN13187.1"/>
    </source>
</evidence>
<dbReference type="Gene3D" id="1.10.10.10">
    <property type="entry name" value="Winged helix-like DNA-binding domain superfamily/Winged helix DNA-binding domain"/>
    <property type="match status" value="1"/>
</dbReference>
<organism evidence="6 7">
    <name type="scientific">Pseudooceanicola marinus</name>
    <dbReference type="NCBI Taxonomy" id="396013"/>
    <lineage>
        <taxon>Bacteria</taxon>
        <taxon>Pseudomonadati</taxon>
        <taxon>Pseudomonadota</taxon>
        <taxon>Alphaproteobacteria</taxon>
        <taxon>Rhodobacterales</taxon>
        <taxon>Paracoccaceae</taxon>
        <taxon>Pseudooceanicola</taxon>
    </lineage>
</organism>
<dbReference type="PANTHER" id="PTHR30136">
    <property type="entry name" value="HELIX-TURN-HELIX TRANSCRIPTIONAL REGULATOR, ICLR FAMILY"/>
    <property type="match status" value="1"/>
</dbReference>
<dbReference type="Proteomes" id="UP000193963">
    <property type="component" value="Unassembled WGS sequence"/>
</dbReference>
<dbReference type="PANTHER" id="PTHR30136:SF34">
    <property type="entry name" value="TRANSCRIPTIONAL REGULATOR"/>
    <property type="match status" value="1"/>
</dbReference>
<dbReference type="SUPFAM" id="SSF46785">
    <property type="entry name" value="Winged helix' DNA-binding domain"/>
    <property type="match status" value="1"/>
</dbReference>
<dbReference type="GO" id="GO:0003677">
    <property type="term" value="F:DNA binding"/>
    <property type="evidence" value="ECO:0007669"/>
    <property type="project" value="UniProtKB-KW"/>
</dbReference>
<dbReference type="SMART" id="SM00346">
    <property type="entry name" value="HTH_ICLR"/>
    <property type="match status" value="1"/>
</dbReference>
<evidence type="ECO:0000256" key="1">
    <source>
        <dbReference type="ARBA" id="ARBA00023015"/>
    </source>
</evidence>
<evidence type="ECO:0000256" key="3">
    <source>
        <dbReference type="ARBA" id="ARBA00023163"/>
    </source>
</evidence>
<name>A0A1X6Y876_9RHOB</name>
<sequence>MIDPADKPSEFVDSLAKGLAILESLDGSRPEMTLSEVAKTVNLSPAAARRSLITLEHLGFIGRNGKRFHLTPRILTLGSAFYGATGIEEVLQPELRGLVEKFGDASSIATLDGHDVIYIAHVSVQRARRASANVGVRYPAFATSMGRVLVAGLPDGERQAWLAGLKPEALTSKTCIDPCRLGEEIEEVRANGYATTVDQLDYGITAIAVPIRNAEGATVAALNSSGYTGLVTPERLVEERLPELRATASHIAHQLTRYPVLGSVLGP</sequence>
<dbReference type="InterPro" id="IPR036390">
    <property type="entry name" value="WH_DNA-bd_sf"/>
</dbReference>
<feature type="domain" description="HTH iclR-type" evidence="4">
    <location>
        <begin position="12"/>
        <end position="72"/>
    </location>
</feature>
<reference evidence="6 7" key="1">
    <citation type="submission" date="2017-03" db="EMBL/GenBank/DDBJ databases">
        <authorList>
            <person name="Afonso C.L."/>
            <person name="Miller P.J."/>
            <person name="Scott M.A."/>
            <person name="Spackman E."/>
            <person name="Goraichik I."/>
            <person name="Dimitrov K.M."/>
            <person name="Suarez D.L."/>
            <person name="Swayne D.E."/>
        </authorList>
    </citation>
    <scope>NUCLEOTIDE SEQUENCE [LARGE SCALE GENOMIC DNA]</scope>
    <source>
        <strain evidence="6 7">CECT 7751</strain>
    </source>
</reference>
<dbReference type="Pfam" id="PF09339">
    <property type="entry name" value="HTH_IclR"/>
    <property type="match status" value="1"/>
</dbReference>
<evidence type="ECO:0000313" key="7">
    <source>
        <dbReference type="Proteomes" id="UP000193963"/>
    </source>
</evidence>
<dbReference type="InterPro" id="IPR050707">
    <property type="entry name" value="HTH_MetabolicPath_Reg"/>
</dbReference>
<dbReference type="AlphaFoldDB" id="A0A1X6Y876"/>
<dbReference type="InterPro" id="IPR005471">
    <property type="entry name" value="Tscrpt_reg_IclR_N"/>
</dbReference>
<dbReference type="Pfam" id="PF01614">
    <property type="entry name" value="IclR_C"/>
    <property type="match status" value="1"/>
</dbReference>
<evidence type="ECO:0000259" key="4">
    <source>
        <dbReference type="PROSITE" id="PS51077"/>
    </source>
</evidence>
<proteinExistence type="predicted"/>
<accession>A0A1X6Y876</accession>
<keyword evidence="7" id="KW-1185">Reference proteome</keyword>
<feature type="domain" description="IclR-ED" evidence="5">
    <location>
        <begin position="73"/>
        <end position="257"/>
    </location>
</feature>
<evidence type="ECO:0000259" key="5">
    <source>
        <dbReference type="PROSITE" id="PS51078"/>
    </source>
</evidence>
<gene>
    <name evidence="6" type="primary">pcaR_2</name>
    <name evidence="6" type="ORF">PSM7751_00273</name>
</gene>
<dbReference type="PROSITE" id="PS51077">
    <property type="entry name" value="HTH_ICLR"/>
    <property type="match status" value="1"/>
</dbReference>
<dbReference type="Gene3D" id="3.30.450.40">
    <property type="match status" value="1"/>
</dbReference>
<dbReference type="OrthoDB" id="9807558at2"/>
<dbReference type="InterPro" id="IPR029016">
    <property type="entry name" value="GAF-like_dom_sf"/>
</dbReference>
<keyword evidence="3" id="KW-0804">Transcription</keyword>